<keyword evidence="2" id="KW-1185">Reference proteome</keyword>
<evidence type="ECO:0000313" key="1">
    <source>
        <dbReference type="EMBL" id="GAU99052.1"/>
    </source>
</evidence>
<comment type="caution">
    <text evidence="1">The sequence shown here is derived from an EMBL/GenBank/DDBJ whole genome shotgun (WGS) entry which is preliminary data.</text>
</comment>
<protein>
    <submittedName>
        <fullName evidence="1">Uncharacterized protein</fullName>
    </submittedName>
</protein>
<reference evidence="1 2" key="1">
    <citation type="journal article" date="2016" name="Nat. Commun.">
        <title>Extremotolerant tardigrade genome and improved radiotolerance of human cultured cells by tardigrade-unique protein.</title>
        <authorList>
            <person name="Hashimoto T."/>
            <person name="Horikawa D.D."/>
            <person name="Saito Y."/>
            <person name="Kuwahara H."/>
            <person name="Kozuka-Hata H."/>
            <person name="Shin-I T."/>
            <person name="Minakuchi Y."/>
            <person name="Ohishi K."/>
            <person name="Motoyama A."/>
            <person name="Aizu T."/>
            <person name="Enomoto A."/>
            <person name="Kondo K."/>
            <person name="Tanaka S."/>
            <person name="Hara Y."/>
            <person name="Koshikawa S."/>
            <person name="Sagara H."/>
            <person name="Miura T."/>
            <person name="Yokobori S."/>
            <person name="Miyagawa K."/>
            <person name="Suzuki Y."/>
            <person name="Kubo T."/>
            <person name="Oyama M."/>
            <person name="Kohara Y."/>
            <person name="Fujiyama A."/>
            <person name="Arakawa K."/>
            <person name="Katayama T."/>
            <person name="Toyoda A."/>
            <person name="Kunieda T."/>
        </authorList>
    </citation>
    <scope>NUCLEOTIDE SEQUENCE [LARGE SCALE GENOMIC DNA]</scope>
    <source>
        <strain evidence="1 2">YOKOZUNA-1</strain>
    </source>
</reference>
<evidence type="ECO:0000313" key="2">
    <source>
        <dbReference type="Proteomes" id="UP000186922"/>
    </source>
</evidence>
<proteinExistence type="predicted"/>
<dbReference type="AlphaFoldDB" id="A0A1D1VG63"/>
<gene>
    <name evidence="1" type="primary">RvY_10105-1</name>
    <name evidence="1" type="synonym">RvY_10105.1</name>
    <name evidence="1" type="ORF">RvY_10105</name>
</gene>
<organism evidence="1 2">
    <name type="scientific">Ramazzottius varieornatus</name>
    <name type="common">Water bear</name>
    <name type="synonym">Tardigrade</name>
    <dbReference type="NCBI Taxonomy" id="947166"/>
    <lineage>
        <taxon>Eukaryota</taxon>
        <taxon>Metazoa</taxon>
        <taxon>Ecdysozoa</taxon>
        <taxon>Tardigrada</taxon>
        <taxon>Eutardigrada</taxon>
        <taxon>Parachela</taxon>
        <taxon>Hypsibioidea</taxon>
        <taxon>Ramazzottiidae</taxon>
        <taxon>Ramazzottius</taxon>
    </lineage>
</organism>
<dbReference type="Proteomes" id="UP000186922">
    <property type="component" value="Unassembled WGS sequence"/>
</dbReference>
<name>A0A1D1VG63_RAMVA</name>
<accession>A0A1D1VG63</accession>
<sequence length="97" mass="11158">MGQPDYAGRFPVMPGVSLSTKEYNHLMSTPYHLAPLFKLPAVREYCSRLRFKSNRTWVMQPCVRRYATYGSCFLFPICSLTHLHPSLCLMKEPNGSQ</sequence>
<dbReference type="EMBL" id="BDGG01000005">
    <property type="protein sequence ID" value="GAU99052.1"/>
    <property type="molecule type" value="Genomic_DNA"/>
</dbReference>